<evidence type="ECO:0000313" key="4">
    <source>
        <dbReference type="EMBL" id="KAL1606837.1"/>
    </source>
</evidence>
<dbReference type="InterPro" id="IPR045851">
    <property type="entry name" value="AMP-bd_C_sf"/>
</dbReference>
<keyword evidence="1" id="KW-0596">Phosphopantetheine</keyword>
<dbReference type="Gene3D" id="1.10.1200.10">
    <property type="entry name" value="ACP-like"/>
    <property type="match status" value="1"/>
</dbReference>
<dbReference type="Gene3D" id="3.40.50.12780">
    <property type="entry name" value="N-terminal domain of ligase-like"/>
    <property type="match status" value="1"/>
</dbReference>
<dbReference type="PANTHER" id="PTHR45527">
    <property type="entry name" value="NONRIBOSOMAL PEPTIDE SYNTHETASE"/>
    <property type="match status" value="1"/>
</dbReference>
<organism evidence="4 5">
    <name type="scientific">Paraconiothyrium brasiliense</name>
    <dbReference type="NCBI Taxonomy" id="300254"/>
    <lineage>
        <taxon>Eukaryota</taxon>
        <taxon>Fungi</taxon>
        <taxon>Dikarya</taxon>
        <taxon>Ascomycota</taxon>
        <taxon>Pezizomycotina</taxon>
        <taxon>Dothideomycetes</taxon>
        <taxon>Pleosporomycetidae</taxon>
        <taxon>Pleosporales</taxon>
        <taxon>Massarineae</taxon>
        <taxon>Didymosphaeriaceae</taxon>
        <taxon>Paraconiothyrium</taxon>
    </lineage>
</organism>
<reference evidence="4 5" key="1">
    <citation type="submission" date="2024-02" db="EMBL/GenBank/DDBJ databases">
        <title>De novo assembly and annotation of 12 fungi associated with fruit tree decline syndrome in Ontario, Canada.</title>
        <authorList>
            <person name="Sulman M."/>
            <person name="Ellouze W."/>
            <person name="Ilyukhin E."/>
        </authorList>
    </citation>
    <scope>NUCLEOTIDE SEQUENCE [LARGE SCALE GENOMIC DNA]</scope>
    <source>
        <strain evidence="4 5">M42-189</strain>
    </source>
</reference>
<feature type="domain" description="Carrier" evidence="3">
    <location>
        <begin position="280"/>
        <end position="322"/>
    </location>
</feature>
<accession>A0ABR3RSD0</accession>
<dbReference type="InterPro" id="IPR009081">
    <property type="entry name" value="PP-bd_ACP"/>
</dbReference>
<dbReference type="SUPFAM" id="SSF56801">
    <property type="entry name" value="Acetyl-CoA synthetase-like"/>
    <property type="match status" value="1"/>
</dbReference>
<dbReference type="Gene3D" id="3.30.300.30">
    <property type="match status" value="1"/>
</dbReference>
<name>A0ABR3RSD0_9PLEO</name>
<dbReference type="InterPro" id="IPR000873">
    <property type="entry name" value="AMP-dep_synth/lig_dom"/>
</dbReference>
<dbReference type="Proteomes" id="UP001521785">
    <property type="component" value="Unassembled WGS sequence"/>
</dbReference>
<protein>
    <submittedName>
        <fullName evidence="4">NRPS-like protein biosynthetic cluster</fullName>
    </submittedName>
</protein>
<gene>
    <name evidence="4" type="ORF">SLS60_004246</name>
</gene>
<dbReference type="EMBL" id="JAKJXO020000004">
    <property type="protein sequence ID" value="KAL1606837.1"/>
    <property type="molecule type" value="Genomic_DNA"/>
</dbReference>
<comment type="caution">
    <text evidence="4">The sequence shown here is derived from an EMBL/GenBank/DDBJ whole genome shotgun (WGS) entry which is preliminary data.</text>
</comment>
<keyword evidence="5" id="KW-1185">Reference proteome</keyword>
<dbReference type="PROSITE" id="PS50075">
    <property type="entry name" value="CARRIER"/>
    <property type="match status" value="1"/>
</dbReference>
<dbReference type="Pfam" id="PF00501">
    <property type="entry name" value="AMP-binding"/>
    <property type="match status" value="1"/>
</dbReference>
<dbReference type="InterPro" id="IPR042099">
    <property type="entry name" value="ANL_N_sf"/>
</dbReference>
<sequence length="322" mass="35449">MEIVPGLKTLVLGGEAMSQKHVDIWGPHVRLMNAYGPTEASVLVTVNTHVTDATNIGHGVGALTWVADRNNTDRLVPMGAVGELLLEGPTLARGYLNEPAKTRAVFIESPSWAPGRRFYKTGDLVRLREDGSHTYLGRKDSQVKVRGQRLEIGEIEHYLDASRLVRDAVVVMPTVGPRQRTLIAVVTLTALRFHTRNGKALQVVDQSLQAGHVREVADHLGQTVPSYMVPTIWIVVEAMPLNTSGKLDRKRVINWVERLGTDFYHRIAADENLTNDPNAQPATDMESQIRTMVSDILNIPSKQLSLTQSFIGLGGDSITGNR</sequence>
<evidence type="ECO:0000256" key="1">
    <source>
        <dbReference type="ARBA" id="ARBA00022450"/>
    </source>
</evidence>
<dbReference type="InterPro" id="IPR036736">
    <property type="entry name" value="ACP-like_sf"/>
</dbReference>
<keyword evidence="2" id="KW-0597">Phosphoprotein</keyword>
<evidence type="ECO:0000256" key="2">
    <source>
        <dbReference type="ARBA" id="ARBA00022553"/>
    </source>
</evidence>
<proteinExistence type="predicted"/>
<dbReference type="Pfam" id="PF00550">
    <property type="entry name" value="PP-binding"/>
    <property type="match status" value="1"/>
</dbReference>
<dbReference type="PANTHER" id="PTHR45527:SF15">
    <property type="entry name" value="NONRIBOSOMAL PEPTIDE SYNTHETASE EASA-RELATED"/>
    <property type="match status" value="1"/>
</dbReference>
<evidence type="ECO:0000313" key="5">
    <source>
        <dbReference type="Proteomes" id="UP001521785"/>
    </source>
</evidence>
<evidence type="ECO:0000259" key="3">
    <source>
        <dbReference type="PROSITE" id="PS50075"/>
    </source>
</evidence>